<dbReference type="InterPro" id="IPR029058">
    <property type="entry name" value="AB_hydrolase_fold"/>
</dbReference>
<dbReference type="EMBL" id="RCMG01000489">
    <property type="protein sequence ID" value="KAG2853295.1"/>
    <property type="molecule type" value="Genomic_DNA"/>
</dbReference>
<dbReference type="VEuPathDB" id="FungiDB:PC110_g5313"/>
<evidence type="ECO:0000256" key="2">
    <source>
        <dbReference type="SAM" id="Phobius"/>
    </source>
</evidence>
<evidence type="ECO:0000313" key="4">
    <source>
        <dbReference type="EMBL" id="KAG2853295.1"/>
    </source>
</evidence>
<sequence length="502" mass="55914">MAGQDPVKRPRVAAWKIVVVLAILVLLTPVWIAFGCMGALLTLPPPAITKTGLHVLAVLGSWLYVQVAFASSEGDVDNLWVKLELGGWIVALLLAQWKFNQILVFHIRQKPVECRMDVAGSAILAILVAVSAILWKRNQEVLAQRQILSIYSYFFYAVYILLPVTVVVSHARLWIPARYSELEHLEHEIIGLNVKVPFFLLKVAGLGTVHVPCTATSTEEPKFPLVLLHGFAAGNALWACNFEELAKHYDVYAVEWLGTGRSDRPTFTSFEWEYVNDIMIEALEKWRKELKIDKFYLGGHSMGAMFATSYTVKYPGRVQHLALISPAGVGHPPAPKRLPMGLRIFRSVWKLRLTPMSVARYAGPLGPRLVRFITSVRVSVMPETSCIRRGLIPLEALAAYWYNNWALERSGEIAMHSHLLPGVYAKRPLCEMLTPENIQIPITFIYGGGPDWMSSSHGEKVAKALDDVQVVLVPGAGHQLFMDNAPAFNEMLLAGLARATFT</sequence>
<dbReference type="GO" id="GO:0052689">
    <property type="term" value="F:carboxylic ester hydrolase activity"/>
    <property type="evidence" value="ECO:0007669"/>
    <property type="project" value="TreeGrafter"/>
</dbReference>
<dbReference type="PANTHER" id="PTHR42886">
    <property type="entry name" value="RE40534P-RELATED"/>
    <property type="match status" value="1"/>
</dbReference>
<organism evidence="9 10">
    <name type="scientific">Phytophthora cactorum</name>
    <dbReference type="NCBI Taxonomy" id="29920"/>
    <lineage>
        <taxon>Eukaryota</taxon>
        <taxon>Sar</taxon>
        <taxon>Stramenopiles</taxon>
        <taxon>Oomycota</taxon>
        <taxon>Peronosporomycetes</taxon>
        <taxon>Peronosporales</taxon>
        <taxon>Peronosporaceae</taxon>
        <taxon>Phytophthora</taxon>
    </lineage>
</organism>
<gene>
    <name evidence="9" type="ORF">PC110_g5313</name>
    <name evidence="4" type="ORF">PC113_g14292</name>
    <name evidence="5" type="ORF">PC115_g13293</name>
    <name evidence="6" type="ORF">PC117_g14681</name>
    <name evidence="7" type="ORF">PC118_g13918</name>
    <name evidence="8" type="ORF">PC129_g11736</name>
</gene>
<feature type="transmembrane region" description="Helical" evidence="2">
    <location>
        <begin position="12"/>
        <end position="41"/>
    </location>
</feature>
<reference evidence="9 10" key="1">
    <citation type="submission" date="2018-01" db="EMBL/GenBank/DDBJ databases">
        <title>Draft genome of the strawberry crown rot pathogen Phytophthora cactorum.</title>
        <authorList>
            <person name="Armitage A.D."/>
            <person name="Lysoe E."/>
            <person name="Nellist C.F."/>
            <person name="Harrison R.J."/>
            <person name="Brurberg M.B."/>
        </authorList>
    </citation>
    <scope>NUCLEOTIDE SEQUENCE [LARGE SCALE GENOMIC DNA]</scope>
    <source>
        <strain evidence="9 10">10300</strain>
    </source>
</reference>
<feature type="transmembrane region" description="Helical" evidence="2">
    <location>
        <begin position="118"/>
        <end position="135"/>
    </location>
</feature>
<comment type="similarity">
    <text evidence="1">Belongs to the peptidase S33 family. ABHD4/ABHD5 subfamily.</text>
</comment>
<dbReference type="AlphaFoldDB" id="A0A329SP55"/>
<dbReference type="Proteomes" id="UP000251314">
    <property type="component" value="Unassembled WGS sequence"/>
</dbReference>
<dbReference type="EMBL" id="RCML01000492">
    <property type="protein sequence ID" value="KAG2975466.1"/>
    <property type="molecule type" value="Genomic_DNA"/>
</dbReference>
<dbReference type="GO" id="GO:0042171">
    <property type="term" value="F:lysophosphatidic acid acyltransferase activity"/>
    <property type="evidence" value="ECO:0007669"/>
    <property type="project" value="TreeGrafter"/>
</dbReference>
<evidence type="ECO:0000256" key="1">
    <source>
        <dbReference type="ARBA" id="ARBA00038097"/>
    </source>
</evidence>
<evidence type="ECO:0000313" key="9">
    <source>
        <dbReference type="EMBL" id="RAW38470.1"/>
    </source>
</evidence>
<dbReference type="Proteomes" id="UP000735874">
    <property type="component" value="Unassembled WGS sequence"/>
</dbReference>
<dbReference type="OrthoDB" id="7457040at2759"/>
<dbReference type="EMBL" id="RCMK01000466">
    <property type="protein sequence ID" value="KAG2927156.1"/>
    <property type="molecule type" value="Genomic_DNA"/>
</dbReference>
<proteinExistence type="inferred from homology"/>
<evidence type="ECO:0000313" key="6">
    <source>
        <dbReference type="EMBL" id="KAG2927156.1"/>
    </source>
</evidence>
<accession>A0A329SP55</accession>
<feature type="transmembrane region" description="Helical" evidence="2">
    <location>
        <begin position="147"/>
        <end position="168"/>
    </location>
</feature>
<evidence type="ECO:0000313" key="8">
    <source>
        <dbReference type="EMBL" id="KAG3217425.1"/>
    </source>
</evidence>
<dbReference type="PANTHER" id="PTHR42886:SF29">
    <property type="entry name" value="PUMMELIG, ISOFORM A"/>
    <property type="match status" value="1"/>
</dbReference>
<dbReference type="InterPro" id="IPR000073">
    <property type="entry name" value="AB_hydrolase_1"/>
</dbReference>
<keyword evidence="10" id="KW-1185">Reference proteome</keyword>
<keyword evidence="2" id="KW-0472">Membrane</keyword>
<feature type="domain" description="AB hydrolase-1" evidence="3">
    <location>
        <begin position="224"/>
        <end position="485"/>
    </location>
</feature>
<comment type="caution">
    <text evidence="9">The sequence shown here is derived from an EMBL/GenBank/DDBJ whole genome shotgun (WGS) entry which is preliminary data.</text>
</comment>
<dbReference type="GO" id="GO:0006654">
    <property type="term" value="P:phosphatidic acid biosynthetic process"/>
    <property type="evidence" value="ECO:0007669"/>
    <property type="project" value="TreeGrafter"/>
</dbReference>
<dbReference type="Proteomes" id="UP000697107">
    <property type="component" value="Unassembled WGS sequence"/>
</dbReference>
<protein>
    <recommendedName>
        <fullName evidence="3">AB hydrolase-1 domain-containing protein</fullName>
    </recommendedName>
</protein>
<dbReference type="STRING" id="29920.A0A329SP55"/>
<dbReference type="Proteomes" id="UP000736787">
    <property type="component" value="Unassembled WGS sequence"/>
</dbReference>
<evidence type="ECO:0000259" key="3">
    <source>
        <dbReference type="Pfam" id="PF00561"/>
    </source>
</evidence>
<evidence type="ECO:0000313" key="5">
    <source>
        <dbReference type="EMBL" id="KAG2909328.1"/>
    </source>
</evidence>
<dbReference type="Proteomes" id="UP000774804">
    <property type="component" value="Unassembled WGS sequence"/>
</dbReference>
<dbReference type="EMBL" id="MJFZ01000088">
    <property type="protein sequence ID" value="RAW38470.1"/>
    <property type="molecule type" value="Genomic_DNA"/>
</dbReference>
<dbReference type="GO" id="GO:0055088">
    <property type="term" value="P:lipid homeostasis"/>
    <property type="evidence" value="ECO:0007669"/>
    <property type="project" value="TreeGrafter"/>
</dbReference>
<dbReference type="Proteomes" id="UP000760860">
    <property type="component" value="Unassembled WGS sequence"/>
</dbReference>
<keyword evidence="2" id="KW-1133">Transmembrane helix</keyword>
<evidence type="ECO:0000313" key="10">
    <source>
        <dbReference type="Proteomes" id="UP000251314"/>
    </source>
</evidence>
<dbReference type="Gene3D" id="3.40.50.1820">
    <property type="entry name" value="alpha/beta hydrolase"/>
    <property type="match status" value="1"/>
</dbReference>
<evidence type="ECO:0000313" key="7">
    <source>
        <dbReference type="EMBL" id="KAG2975466.1"/>
    </source>
</evidence>
<dbReference type="SUPFAM" id="SSF53474">
    <property type="entry name" value="alpha/beta-Hydrolases"/>
    <property type="match status" value="1"/>
</dbReference>
<reference evidence="4" key="2">
    <citation type="submission" date="2018-10" db="EMBL/GenBank/DDBJ databases">
        <title>Effector identification in a new, highly contiguous assembly of the strawberry crown rot pathogen Phytophthora cactorum.</title>
        <authorList>
            <person name="Armitage A.D."/>
            <person name="Nellist C.F."/>
            <person name="Bates H."/>
            <person name="Vickerstaff R.J."/>
            <person name="Harrison R.J."/>
        </authorList>
    </citation>
    <scope>NUCLEOTIDE SEQUENCE</scope>
    <source>
        <strain evidence="4">15-7</strain>
        <strain evidence="5">4032</strain>
        <strain evidence="6">4040</strain>
        <strain evidence="7">P415</strain>
        <strain evidence="8">P421</strain>
    </source>
</reference>
<dbReference type="EMBL" id="RCMI01000470">
    <property type="protein sequence ID" value="KAG2909328.1"/>
    <property type="molecule type" value="Genomic_DNA"/>
</dbReference>
<keyword evidence="2" id="KW-0812">Transmembrane</keyword>
<dbReference type="FunFam" id="3.40.50.1820:FF:000846">
    <property type="entry name" value="Uncharacterized protein"/>
    <property type="match status" value="1"/>
</dbReference>
<dbReference type="Pfam" id="PF00561">
    <property type="entry name" value="Abhydrolase_1"/>
    <property type="match status" value="1"/>
</dbReference>
<name>A0A329SP55_9STRA</name>
<dbReference type="EMBL" id="RCMV01000422">
    <property type="protein sequence ID" value="KAG3217425.1"/>
    <property type="molecule type" value="Genomic_DNA"/>
</dbReference>